<comment type="subcellular location">
    <subcellularLocation>
        <location evidence="1">Membrane</location>
        <topology evidence="1">Multi-pass membrane protein</topology>
    </subcellularLocation>
</comment>
<keyword evidence="4 6" id="KW-1133">Transmembrane helix</keyword>
<organism evidence="7 8">
    <name type="scientific">Fodinicurvata halophila</name>
    <dbReference type="NCBI Taxonomy" id="1419723"/>
    <lineage>
        <taxon>Bacteria</taxon>
        <taxon>Pseudomonadati</taxon>
        <taxon>Pseudomonadota</taxon>
        <taxon>Alphaproteobacteria</taxon>
        <taxon>Rhodospirillales</taxon>
        <taxon>Rhodovibrionaceae</taxon>
        <taxon>Fodinicurvata</taxon>
    </lineage>
</organism>
<dbReference type="Proteomes" id="UP001595799">
    <property type="component" value="Unassembled WGS sequence"/>
</dbReference>
<feature type="transmembrane region" description="Helical" evidence="6">
    <location>
        <begin position="60"/>
        <end position="79"/>
    </location>
</feature>
<feature type="transmembrane region" description="Helical" evidence="6">
    <location>
        <begin position="86"/>
        <end position="108"/>
    </location>
</feature>
<name>A0ABV8UIS7_9PROT</name>
<evidence type="ECO:0000256" key="1">
    <source>
        <dbReference type="ARBA" id="ARBA00004141"/>
    </source>
</evidence>
<dbReference type="RefSeq" id="WP_382421159.1">
    <property type="nucleotide sequence ID" value="NZ_JBHSCW010000002.1"/>
</dbReference>
<evidence type="ECO:0000256" key="2">
    <source>
        <dbReference type="ARBA" id="ARBA00008564"/>
    </source>
</evidence>
<dbReference type="InterPro" id="IPR003339">
    <property type="entry name" value="ABC/ECF_trnsptr_transmembrane"/>
</dbReference>
<accession>A0ABV8UIS7</accession>
<reference evidence="8" key="1">
    <citation type="journal article" date="2019" name="Int. J. Syst. Evol. Microbiol.">
        <title>The Global Catalogue of Microorganisms (GCM) 10K type strain sequencing project: providing services to taxonomists for standard genome sequencing and annotation.</title>
        <authorList>
            <consortium name="The Broad Institute Genomics Platform"/>
            <consortium name="The Broad Institute Genome Sequencing Center for Infectious Disease"/>
            <person name="Wu L."/>
            <person name="Ma J."/>
        </authorList>
    </citation>
    <scope>NUCLEOTIDE SEQUENCE [LARGE SCALE GENOMIC DNA]</scope>
    <source>
        <strain evidence="8">CECT 8472</strain>
    </source>
</reference>
<evidence type="ECO:0000256" key="3">
    <source>
        <dbReference type="ARBA" id="ARBA00022692"/>
    </source>
</evidence>
<keyword evidence="5 6" id="KW-0472">Membrane</keyword>
<sequence>MVSLMIHRRWIRAMPAGAKLAALALISIALFLVQDPLILAVVLAATLALLAHLRALFLLRTLRPVGIMLLLAFAAHLFLGDWQLGLVVVLRVAVLVLLATIVTASTALSEMLVVLDRLLAPLRWAGLSTRPVSVAIVMTLRFVPLLAARWQGLSEAWRARSPRRPTWRLVTPFILTALDDADHAATALAARGAFARR</sequence>
<dbReference type="EMBL" id="JBHSCW010000002">
    <property type="protein sequence ID" value="MFC4350820.1"/>
    <property type="molecule type" value="Genomic_DNA"/>
</dbReference>
<evidence type="ECO:0000256" key="6">
    <source>
        <dbReference type="SAM" id="Phobius"/>
    </source>
</evidence>
<gene>
    <name evidence="7" type="ORF">ACFOW6_04600</name>
</gene>
<evidence type="ECO:0000313" key="8">
    <source>
        <dbReference type="Proteomes" id="UP001595799"/>
    </source>
</evidence>
<evidence type="ECO:0000256" key="4">
    <source>
        <dbReference type="ARBA" id="ARBA00022989"/>
    </source>
</evidence>
<keyword evidence="3 6" id="KW-0812">Transmembrane</keyword>
<comment type="similarity">
    <text evidence="2">Belongs to the CbiQ family.</text>
</comment>
<dbReference type="Pfam" id="PF02361">
    <property type="entry name" value="CbiQ"/>
    <property type="match status" value="1"/>
</dbReference>
<comment type="caution">
    <text evidence="7">The sequence shown here is derived from an EMBL/GenBank/DDBJ whole genome shotgun (WGS) entry which is preliminary data.</text>
</comment>
<evidence type="ECO:0000256" key="5">
    <source>
        <dbReference type="ARBA" id="ARBA00023136"/>
    </source>
</evidence>
<evidence type="ECO:0000313" key="7">
    <source>
        <dbReference type="EMBL" id="MFC4350820.1"/>
    </source>
</evidence>
<proteinExistence type="inferred from homology"/>
<protein>
    <submittedName>
        <fullName evidence="7">CbiQ family ECF transporter T component</fullName>
    </submittedName>
</protein>
<keyword evidence="8" id="KW-1185">Reference proteome</keyword>